<evidence type="ECO:0000256" key="3">
    <source>
        <dbReference type="ARBA" id="ARBA00022448"/>
    </source>
</evidence>
<feature type="transmembrane region" description="Helical" evidence="12">
    <location>
        <begin position="121"/>
        <end position="141"/>
    </location>
</feature>
<keyword evidence="5" id="KW-0349">Heme</keyword>
<proteinExistence type="inferred from homology"/>
<dbReference type="GO" id="GO:0016682">
    <property type="term" value="F:oxidoreductase activity, acting on diphenols and related substances as donors, oxygen as acceptor"/>
    <property type="evidence" value="ECO:0007669"/>
    <property type="project" value="TreeGrafter"/>
</dbReference>
<feature type="transmembrane region" description="Helical" evidence="12">
    <location>
        <begin position="252"/>
        <end position="275"/>
    </location>
</feature>
<dbReference type="GO" id="GO:0005886">
    <property type="term" value="C:plasma membrane"/>
    <property type="evidence" value="ECO:0007669"/>
    <property type="project" value="UniProtKB-SubCell"/>
</dbReference>
<comment type="similarity">
    <text evidence="2">Belongs to the cytochrome ubiquinol oxidase subunit 2 family.</text>
</comment>
<keyword evidence="9 12" id="KW-1133">Transmembrane helix</keyword>
<evidence type="ECO:0000256" key="11">
    <source>
        <dbReference type="ARBA" id="ARBA00023136"/>
    </source>
</evidence>
<gene>
    <name evidence="13" type="ORF">SAMN05216268_10460</name>
</gene>
<dbReference type="GO" id="GO:0046872">
    <property type="term" value="F:metal ion binding"/>
    <property type="evidence" value="ECO:0007669"/>
    <property type="project" value="UniProtKB-KW"/>
</dbReference>
<comment type="subcellular location">
    <subcellularLocation>
        <location evidence="1">Cell membrane</location>
        <topology evidence="1">Multi-pass membrane protein</topology>
    </subcellularLocation>
</comment>
<dbReference type="GO" id="GO:0009055">
    <property type="term" value="F:electron transfer activity"/>
    <property type="evidence" value="ECO:0007669"/>
    <property type="project" value="TreeGrafter"/>
</dbReference>
<reference evidence="14" key="1">
    <citation type="submission" date="2016-11" db="EMBL/GenBank/DDBJ databases">
        <authorList>
            <person name="Jaros S."/>
            <person name="Januszkiewicz K."/>
            <person name="Wedrychowicz H."/>
        </authorList>
    </citation>
    <scope>NUCLEOTIDE SEQUENCE [LARGE SCALE GENOMIC DNA]</scope>
    <source>
        <strain evidence="14">CGMCC 4.3555</strain>
    </source>
</reference>
<keyword evidence="3" id="KW-0813">Transport</keyword>
<evidence type="ECO:0000256" key="6">
    <source>
        <dbReference type="ARBA" id="ARBA00022692"/>
    </source>
</evidence>
<dbReference type="PANTHER" id="PTHR43141">
    <property type="entry name" value="CYTOCHROME BD2 SUBUNIT II"/>
    <property type="match status" value="1"/>
</dbReference>
<evidence type="ECO:0000256" key="8">
    <source>
        <dbReference type="ARBA" id="ARBA00022982"/>
    </source>
</evidence>
<dbReference type="AlphaFoldDB" id="A0A9X8MPT3"/>
<dbReference type="PIRSF" id="PIRSF000267">
    <property type="entry name" value="Cyt_oxidse_sub2"/>
    <property type="match status" value="1"/>
</dbReference>
<evidence type="ECO:0000256" key="2">
    <source>
        <dbReference type="ARBA" id="ARBA00007543"/>
    </source>
</evidence>
<keyword evidence="6 12" id="KW-0812">Transmembrane</keyword>
<keyword evidence="11 12" id="KW-0472">Membrane</keyword>
<feature type="transmembrane region" description="Helical" evidence="12">
    <location>
        <begin position="84"/>
        <end position="101"/>
    </location>
</feature>
<feature type="transmembrane region" description="Helical" evidence="12">
    <location>
        <begin position="201"/>
        <end position="217"/>
    </location>
</feature>
<dbReference type="RefSeq" id="WP_073443814.1">
    <property type="nucleotide sequence ID" value="NZ_FRBK01000004.1"/>
</dbReference>
<evidence type="ECO:0000256" key="5">
    <source>
        <dbReference type="ARBA" id="ARBA00022617"/>
    </source>
</evidence>
<evidence type="ECO:0000256" key="10">
    <source>
        <dbReference type="ARBA" id="ARBA00023004"/>
    </source>
</evidence>
<comment type="caution">
    <text evidence="13">The sequence shown here is derived from an EMBL/GenBank/DDBJ whole genome shotgun (WGS) entry which is preliminary data.</text>
</comment>
<dbReference type="Pfam" id="PF02322">
    <property type="entry name" value="Cyt_bd_oxida_II"/>
    <property type="match status" value="1"/>
</dbReference>
<keyword evidence="7" id="KW-0479">Metal-binding</keyword>
<evidence type="ECO:0000256" key="9">
    <source>
        <dbReference type="ARBA" id="ARBA00022989"/>
    </source>
</evidence>
<dbReference type="GO" id="GO:0019646">
    <property type="term" value="P:aerobic electron transport chain"/>
    <property type="evidence" value="ECO:0007669"/>
    <property type="project" value="TreeGrafter"/>
</dbReference>
<organism evidence="13 14">
    <name type="scientific">Streptomyces yunnanensis</name>
    <dbReference type="NCBI Taxonomy" id="156453"/>
    <lineage>
        <taxon>Bacteria</taxon>
        <taxon>Bacillati</taxon>
        <taxon>Actinomycetota</taxon>
        <taxon>Actinomycetes</taxon>
        <taxon>Kitasatosporales</taxon>
        <taxon>Streptomycetaceae</taxon>
        <taxon>Streptomyces</taxon>
    </lineage>
</organism>
<feature type="transmembrane region" description="Helical" evidence="12">
    <location>
        <begin position="223"/>
        <end position="240"/>
    </location>
</feature>
<sequence length="364" mass="39800">MQLQLHDAWFVLIAVLWTGYFFLEGFDFGIGILTRVVARNDEERGVLLATIGPVWDGNEVWLLTAVGATFAAFPDWYATMCSGFYLPMLAVVVCLIVRGVALEYRAKREDAAWKRTCDRCIFWSSLVCAPLWGFVFANMVHGVPIGPDRDFTGSLLDLVNPYSLLGSAVTLCLFTFHGALYAALKTSGELRKRSRETARRASGFTVVFVLAFLMWTQKNSGGTSTQVLLAVVAATLILAAELNDTGRDGWAFALSGLTVAAITATLFLALFPAVMPSSLSPTLDLTVANSSASPHTLRILTWVAAFMVPVVIGYQSWTYWIFRKRVDPRRAPAPCGTTKPTEGEPGMTMTSDVVVRAGANRFGR</sequence>
<dbReference type="NCBIfam" id="TIGR00203">
    <property type="entry name" value="cydB"/>
    <property type="match status" value="1"/>
</dbReference>
<keyword evidence="8" id="KW-0249">Electron transport</keyword>
<dbReference type="Proteomes" id="UP000184388">
    <property type="component" value="Unassembled WGS sequence"/>
</dbReference>
<evidence type="ECO:0000313" key="14">
    <source>
        <dbReference type="Proteomes" id="UP000184388"/>
    </source>
</evidence>
<evidence type="ECO:0000256" key="7">
    <source>
        <dbReference type="ARBA" id="ARBA00022723"/>
    </source>
</evidence>
<keyword evidence="10" id="KW-0408">Iron</keyword>
<dbReference type="EMBL" id="FRBK01000004">
    <property type="protein sequence ID" value="SHL36541.1"/>
    <property type="molecule type" value="Genomic_DNA"/>
</dbReference>
<dbReference type="GO" id="GO:0070069">
    <property type="term" value="C:cytochrome complex"/>
    <property type="evidence" value="ECO:0007669"/>
    <property type="project" value="TreeGrafter"/>
</dbReference>
<accession>A0A9X8MPT3</accession>
<keyword evidence="4" id="KW-1003">Cell membrane</keyword>
<feature type="transmembrane region" description="Helical" evidence="12">
    <location>
        <begin position="161"/>
        <end position="180"/>
    </location>
</feature>
<name>A0A9X8MPT3_9ACTN</name>
<evidence type="ECO:0000256" key="12">
    <source>
        <dbReference type="SAM" id="Phobius"/>
    </source>
</evidence>
<evidence type="ECO:0000313" key="13">
    <source>
        <dbReference type="EMBL" id="SHL36541.1"/>
    </source>
</evidence>
<protein>
    <submittedName>
        <fullName evidence="13">Cytochrome bd-I ubiquinol oxidase subunit 2 apoprotein</fullName>
    </submittedName>
</protein>
<evidence type="ECO:0000256" key="4">
    <source>
        <dbReference type="ARBA" id="ARBA00022475"/>
    </source>
</evidence>
<dbReference type="InterPro" id="IPR003317">
    <property type="entry name" value="Cyt-d_oxidase_su2"/>
</dbReference>
<feature type="transmembrane region" description="Helical" evidence="12">
    <location>
        <begin position="299"/>
        <end position="322"/>
    </location>
</feature>
<evidence type="ECO:0000256" key="1">
    <source>
        <dbReference type="ARBA" id="ARBA00004651"/>
    </source>
</evidence>
<dbReference type="PANTHER" id="PTHR43141:SF5">
    <property type="entry name" value="CYTOCHROME BD-I UBIQUINOL OXIDASE SUBUNIT 2"/>
    <property type="match status" value="1"/>
</dbReference>
<feature type="transmembrane region" description="Helical" evidence="12">
    <location>
        <begin position="6"/>
        <end position="23"/>
    </location>
</feature>